<dbReference type="Pfam" id="PF12796">
    <property type="entry name" value="Ank_2"/>
    <property type="match status" value="6"/>
</dbReference>
<feature type="repeat" description="ANK" evidence="4">
    <location>
        <begin position="626"/>
        <end position="658"/>
    </location>
</feature>
<evidence type="ECO:0000256" key="3">
    <source>
        <dbReference type="ARBA" id="ARBA00023043"/>
    </source>
</evidence>
<feature type="region of interest" description="Disordered" evidence="5">
    <location>
        <begin position="1318"/>
        <end position="1346"/>
    </location>
</feature>
<feature type="compositionally biased region" description="Polar residues" evidence="5">
    <location>
        <begin position="1244"/>
        <end position="1257"/>
    </location>
</feature>
<dbReference type="InterPro" id="IPR058056">
    <property type="entry name" value="WH_TANC1/2"/>
</dbReference>
<evidence type="ECO:0000313" key="8">
    <source>
        <dbReference type="Proteomes" id="UP000504632"/>
    </source>
</evidence>
<dbReference type="CTD" id="449857"/>
<feature type="domain" description="TANC1/2-like AAA+ ATPase lid" evidence="6">
    <location>
        <begin position="235"/>
        <end position="318"/>
    </location>
</feature>
<evidence type="ECO:0000313" key="9">
    <source>
        <dbReference type="RefSeq" id="XP_030642691.1"/>
    </source>
</evidence>
<feature type="repeat" description="ANK" evidence="4">
    <location>
        <begin position="835"/>
        <end position="867"/>
    </location>
</feature>
<dbReference type="InterPro" id="IPR058018">
    <property type="entry name" value="AAA_lid_TANC1/2"/>
</dbReference>
<accession>A0A6J2WH62</accession>
<feature type="compositionally biased region" description="Polar residues" evidence="5">
    <location>
        <begin position="1264"/>
        <end position="1276"/>
    </location>
</feature>
<feature type="region of interest" description="Disordered" evidence="5">
    <location>
        <begin position="1225"/>
        <end position="1280"/>
    </location>
</feature>
<dbReference type="GO" id="GO:0003723">
    <property type="term" value="F:RNA binding"/>
    <property type="evidence" value="ECO:0007669"/>
    <property type="project" value="TreeGrafter"/>
</dbReference>
<dbReference type="InterPro" id="IPR002110">
    <property type="entry name" value="Ankyrin_rpt"/>
</dbReference>
<feature type="repeat" description="ANK" evidence="4">
    <location>
        <begin position="692"/>
        <end position="724"/>
    </location>
</feature>
<dbReference type="PROSITE" id="PS50088">
    <property type="entry name" value="ANK_REPEAT"/>
    <property type="match status" value="11"/>
</dbReference>
<evidence type="ECO:0000256" key="5">
    <source>
        <dbReference type="SAM" id="MobiDB-lite"/>
    </source>
</evidence>
<proteinExistence type="predicted"/>
<feature type="compositionally biased region" description="Polar residues" evidence="5">
    <location>
        <begin position="1144"/>
        <end position="1156"/>
    </location>
</feature>
<keyword evidence="2" id="KW-0677">Repeat</keyword>
<evidence type="ECO:0000259" key="6">
    <source>
        <dbReference type="Pfam" id="PF25520"/>
    </source>
</evidence>
<feature type="repeat" description="ANK" evidence="4">
    <location>
        <begin position="659"/>
        <end position="691"/>
    </location>
</feature>
<feature type="repeat" description="ANK" evidence="4">
    <location>
        <begin position="582"/>
        <end position="604"/>
    </location>
</feature>
<dbReference type="PROSITE" id="PS50297">
    <property type="entry name" value="ANK_REP_REGION"/>
    <property type="match status" value="11"/>
</dbReference>
<dbReference type="PANTHER" id="PTHR24141:SF1">
    <property type="entry name" value="2-5A-DEPENDENT RIBONUCLEASE"/>
    <property type="match status" value="1"/>
</dbReference>
<evidence type="ECO:0000259" key="7">
    <source>
        <dbReference type="Pfam" id="PF25521"/>
    </source>
</evidence>
<feature type="repeat" description="ANK" evidence="4">
    <location>
        <begin position="549"/>
        <end position="581"/>
    </location>
</feature>
<dbReference type="Pfam" id="PF00023">
    <property type="entry name" value="Ank"/>
    <property type="match status" value="2"/>
</dbReference>
<dbReference type="Proteomes" id="UP000504632">
    <property type="component" value="Chromosome 10"/>
</dbReference>
<dbReference type="RefSeq" id="XP_030642691.1">
    <property type="nucleotide sequence ID" value="XM_030786831.1"/>
</dbReference>
<dbReference type="SUPFAM" id="SSF48403">
    <property type="entry name" value="Ankyrin repeat"/>
    <property type="match status" value="2"/>
</dbReference>
<dbReference type="Pfam" id="PF25521">
    <property type="entry name" value="WHD_TANC1"/>
    <property type="match status" value="1"/>
</dbReference>
<evidence type="ECO:0000256" key="2">
    <source>
        <dbReference type="ARBA" id="ARBA00022737"/>
    </source>
</evidence>
<dbReference type="GeneID" id="115822878"/>
<protein>
    <submittedName>
        <fullName evidence="9">Ankyrin repeat domain-containing protein 50</fullName>
    </submittedName>
</protein>
<keyword evidence="8" id="KW-1185">Reference proteome</keyword>
<dbReference type="InParanoid" id="A0A6J2WH62"/>
<organism evidence="8 9">
    <name type="scientific">Chanos chanos</name>
    <name type="common">Milkfish</name>
    <name type="synonym">Mugil chanos</name>
    <dbReference type="NCBI Taxonomy" id="29144"/>
    <lineage>
        <taxon>Eukaryota</taxon>
        <taxon>Metazoa</taxon>
        <taxon>Chordata</taxon>
        <taxon>Craniata</taxon>
        <taxon>Vertebrata</taxon>
        <taxon>Euteleostomi</taxon>
        <taxon>Actinopterygii</taxon>
        <taxon>Neopterygii</taxon>
        <taxon>Teleostei</taxon>
        <taxon>Ostariophysi</taxon>
        <taxon>Gonorynchiformes</taxon>
        <taxon>Chanidae</taxon>
        <taxon>Chanos</taxon>
    </lineage>
</organism>
<gene>
    <name evidence="9" type="primary">ankrd50l</name>
</gene>
<feature type="repeat" description="ANK" evidence="4">
    <location>
        <begin position="903"/>
        <end position="935"/>
    </location>
</feature>
<feature type="repeat" description="ANK" evidence="4">
    <location>
        <begin position="1071"/>
        <end position="1103"/>
    </location>
</feature>
<dbReference type="OrthoDB" id="427518at2759"/>
<name>A0A6J2WH62_CHACN</name>
<dbReference type="GO" id="GO:0004540">
    <property type="term" value="F:RNA nuclease activity"/>
    <property type="evidence" value="ECO:0007669"/>
    <property type="project" value="TreeGrafter"/>
</dbReference>
<feature type="repeat" description="ANK" evidence="4">
    <location>
        <begin position="1003"/>
        <end position="1035"/>
    </location>
</feature>
<evidence type="ECO:0000256" key="4">
    <source>
        <dbReference type="PROSITE-ProRule" id="PRU00023"/>
    </source>
</evidence>
<dbReference type="PANTHER" id="PTHR24141">
    <property type="entry name" value="2-5A-DEPENDENT RIBONUCLEASE"/>
    <property type="match status" value="1"/>
</dbReference>
<dbReference type="InterPro" id="IPR027417">
    <property type="entry name" value="P-loop_NTPase"/>
</dbReference>
<dbReference type="PRINTS" id="PR01415">
    <property type="entry name" value="ANKYRIN"/>
</dbReference>
<feature type="compositionally biased region" description="Low complexity" evidence="5">
    <location>
        <begin position="1170"/>
        <end position="1188"/>
    </location>
</feature>
<keyword evidence="1" id="KW-0597">Phosphoprotein</keyword>
<reference evidence="9" key="1">
    <citation type="submission" date="2025-08" db="UniProtKB">
        <authorList>
            <consortium name="RefSeq"/>
        </authorList>
    </citation>
    <scope>IDENTIFICATION</scope>
</reference>
<keyword evidence="3 4" id="KW-0040">ANK repeat</keyword>
<dbReference type="SUPFAM" id="SSF52540">
    <property type="entry name" value="P-loop containing nucleoside triphosphate hydrolases"/>
    <property type="match status" value="1"/>
</dbReference>
<feature type="repeat" description="ANK" evidence="4">
    <location>
        <begin position="766"/>
        <end position="798"/>
    </location>
</feature>
<dbReference type="GO" id="GO:0006396">
    <property type="term" value="P:RNA processing"/>
    <property type="evidence" value="ECO:0007669"/>
    <property type="project" value="TreeGrafter"/>
</dbReference>
<sequence>MRGSYPSLLRGRRFYCREWALEKIQRCLEARGVTGGSEGRGRSPTAGVLVTGGPGTGKTALCSELVWPQSEAGRATGLAERCLAWHYCQRGDAGSLEVWRFVLGLVDQLRASPLLGPGYGHALDTPGVADCLEPLSCQRDPDGTFKRAVCEPLLSLPPPAHSVFVVVDSLDSGCGTLGEGVGTGTVATQSTSIAELLIRHLPLLPSWILIICSARRQNKTVCKMFSGFRKLCLDDLRKPAATRDVQQYILRRLDQEGALRRQLTPETADMLNLLHIKSSGCFLFLERVLDGVSRGLVGLREIRDIPGTLNGLYLWLCQRLFPRRLFVHVRPLLNILLASPRPLTTEQLYVAAWSRDMCLSRGDFQTQMGALASLLVDGPADSKLLFHGSFAEWLTDIKYCTQKFLCNVRDGHLSLAMSLSLQTSSLSTEEICRLGHHLLSSGIHSGDSSLLALWMLWNGIPTLGSGPEGSTFGLSEPQGTPVLVHQDVLQLLMKSGIYPATCSPDNSPSIGVHCVGGSGGIVRRALQREDSVRALLDSGVSVNQTDPSDGRTLLATAAHAGSADVAALLICRGADPLISDNQGQTALTLAARQGHVGMIQVLLEWVQEQGSETPAARAMLEHADNEGWTALRSAAWGGHKEAVKLLLDAGAEVDGCDSDGRTALRAAAWGGHEEILLTLLENGAEVDRSDREGRTPLIAAAYMGHKEAVEILLDAGAEVDLSDGDGRTALSVAALCVPPVPGGKGYGEVVSLLLERGADPEHRDRDGMTPLLLAAYEGHEEVVELLLEAGADVDESAGPYPSAVTPLLAAAAMGHAGTVNKVLFWGAAVDGIDGEGRTALCLAAARGSVEVVRALLDRGLDENHKDDLGWTPLHAAACEGHRAVCAALTERGSMARVGELDVEGRTPLILAAQEGHCSTVRLLLDRRSPIDQRGYDGHSALSAAALQGHGEVMELLMRRGADTDVRDAEGRPLLYLLVLEGRLDMATLLIEKGGVPLESRDSEGRTALHVASWQGSLDGIRLLLKHGADPNARDSEGRPPLHSVAWKGNAAAGRLLLEARGIQVDLACKQQGASALCIAAQEGHSEIVAMLLEKGANPDHVDRYGRSPVKVAGKRNHFNVVRLLESYGAKPYPGLIPPSPCRNPGSSAQSSTLKNQASISSGEGGGGVGVSSPSSTSVSTSCSPASTAERFHSMPGSQTSSSTCHSLATVQTVPADSLSFTQQIQQHSLPRCRSRHSTLPPPGSTNTSLYGSTTRNQPRADIKTSPSYAQSTSLRMQDSDFPLKGLESMADGDYLLKPKNPHLIEDYGGGGGRWNSLMASLGLTPGQDGPTKPQKGRDSPPLGYPHLDFKPHAQRDVWEGLQKTPLPPAFNLSAISPPGALPDQSIVSMTTTDPQLNLKQAIKLQFEGPTSAALYKRETPL</sequence>
<dbReference type="InterPro" id="IPR036770">
    <property type="entry name" value="Ankyrin_rpt-contain_sf"/>
</dbReference>
<feature type="repeat" description="ANK" evidence="4">
    <location>
        <begin position="936"/>
        <end position="968"/>
    </location>
</feature>
<dbReference type="SMART" id="SM00248">
    <property type="entry name" value="ANK"/>
    <property type="match status" value="16"/>
</dbReference>
<dbReference type="Pfam" id="PF25520">
    <property type="entry name" value="AAA_lid_TANC1"/>
    <property type="match status" value="1"/>
</dbReference>
<evidence type="ECO:0000256" key="1">
    <source>
        <dbReference type="ARBA" id="ARBA00022553"/>
    </source>
</evidence>
<dbReference type="Gene3D" id="1.25.40.20">
    <property type="entry name" value="Ankyrin repeat-containing domain"/>
    <property type="match status" value="4"/>
</dbReference>
<feature type="domain" description="TANC1/2-like winged helix" evidence="7">
    <location>
        <begin position="319"/>
        <end position="446"/>
    </location>
</feature>
<feature type="region of interest" description="Disordered" evidence="5">
    <location>
        <begin position="1135"/>
        <end position="1202"/>
    </location>
</feature>